<dbReference type="RefSeq" id="WP_134763262.1">
    <property type="nucleotide sequence ID" value="NZ_SOZD01000005.1"/>
</dbReference>
<name>A0A4Y8RGU3_9HYPH</name>
<evidence type="ECO:0000313" key="1">
    <source>
        <dbReference type="EMBL" id="TFF20787.1"/>
    </source>
</evidence>
<keyword evidence="2" id="KW-1185">Reference proteome</keyword>
<reference evidence="1 2" key="1">
    <citation type="submission" date="2019-03" db="EMBL/GenBank/DDBJ databases">
        <title>Jiella endophytica sp. nov., a novel endophytic bacterium isolated from root of Ficus microcarpa Linn. f.</title>
        <authorList>
            <person name="Tuo L."/>
        </authorList>
    </citation>
    <scope>NUCLEOTIDE SEQUENCE [LARGE SCALE GENOMIC DNA]</scope>
    <source>
        <strain evidence="1 2">CBS5Q-3</strain>
    </source>
</reference>
<proteinExistence type="predicted"/>
<organism evidence="1 2">
    <name type="scientific">Jiella endophytica</name>
    <dbReference type="NCBI Taxonomy" id="2558362"/>
    <lineage>
        <taxon>Bacteria</taxon>
        <taxon>Pseudomonadati</taxon>
        <taxon>Pseudomonadota</taxon>
        <taxon>Alphaproteobacteria</taxon>
        <taxon>Hyphomicrobiales</taxon>
        <taxon>Aurantimonadaceae</taxon>
        <taxon>Jiella</taxon>
    </lineage>
</organism>
<gene>
    <name evidence="1" type="ORF">E3C22_18020</name>
</gene>
<protein>
    <submittedName>
        <fullName evidence="1">Uncharacterized protein</fullName>
    </submittedName>
</protein>
<evidence type="ECO:0000313" key="2">
    <source>
        <dbReference type="Proteomes" id="UP000298179"/>
    </source>
</evidence>
<comment type="caution">
    <text evidence="1">The sequence shown here is derived from an EMBL/GenBank/DDBJ whole genome shotgun (WGS) entry which is preliminary data.</text>
</comment>
<sequence>MTLSREDLADRFLETSSGALSIAAESVLAGAKAGETAGERAAIMVAGCATITELVLFRLAEAGMPAAELAILRKAIAGAIAEGGEASQKGPLQ</sequence>
<dbReference type="EMBL" id="SOZD01000005">
    <property type="protein sequence ID" value="TFF20787.1"/>
    <property type="molecule type" value="Genomic_DNA"/>
</dbReference>
<accession>A0A4Y8RGU3</accession>
<dbReference type="Proteomes" id="UP000298179">
    <property type="component" value="Unassembled WGS sequence"/>
</dbReference>
<dbReference type="AlphaFoldDB" id="A0A4Y8RGU3"/>